<accession>A0A1Q9BV42</accession>
<evidence type="ECO:0008006" key="3">
    <source>
        <dbReference type="Google" id="ProtNLM"/>
    </source>
</evidence>
<dbReference type="EMBL" id="LSRX01003586">
    <property type="protein sequence ID" value="OLP74526.1"/>
    <property type="molecule type" value="Genomic_DNA"/>
</dbReference>
<evidence type="ECO:0000313" key="2">
    <source>
        <dbReference type="Proteomes" id="UP000186817"/>
    </source>
</evidence>
<comment type="caution">
    <text evidence="1">The sequence shown here is derived from an EMBL/GenBank/DDBJ whole genome shotgun (WGS) entry which is preliminary data.</text>
</comment>
<feature type="non-terminal residue" evidence="1">
    <location>
        <position position="94"/>
    </location>
</feature>
<keyword evidence="2" id="KW-1185">Reference proteome</keyword>
<evidence type="ECO:0000313" key="1">
    <source>
        <dbReference type="EMBL" id="OLP74526.1"/>
    </source>
</evidence>
<sequence length="94" mass="10228">DLEVRNSTLPGAGRGLFAARALPKGTVLPPYGGQQLTYREVGLREFSEGMTYTWCPLRNGAAMLEMSPQELIEGPRAQQLAYCVDSRIASEGNP</sequence>
<dbReference type="OrthoDB" id="427870at2759"/>
<proteinExistence type="predicted"/>
<protein>
    <recommendedName>
        <fullName evidence="3">SET domain-containing protein</fullName>
    </recommendedName>
</protein>
<feature type="non-terminal residue" evidence="1">
    <location>
        <position position="1"/>
    </location>
</feature>
<dbReference type="InterPro" id="IPR046341">
    <property type="entry name" value="SET_dom_sf"/>
</dbReference>
<dbReference type="Gene3D" id="2.170.270.10">
    <property type="entry name" value="SET domain"/>
    <property type="match status" value="1"/>
</dbReference>
<organism evidence="1 2">
    <name type="scientific">Symbiodinium microadriaticum</name>
    <name type="common">Dinoflagellate</name>
    <name type="synonym">Zooxanthella microadriatica</name>
    <dbReference type="NCBI Taxonomy" id="2951"/>
    <lineage>
        <taxon>Eukaryota</taxon>
        <taxon>Sar</taxon>
        <taxon>Alveolata</taxon>
        <taxon>Dinophyceae</taxon>
        <taxon>Suessiales</taxon>
        <taxon>Symbiodiniaceae</taxon>
        <taxon>Symbiodinium</taxon>
    </lineage>
</organism>
<dbReference type="SUPFAM" id="SSF82199">
    <property type="entry name" value="SET domain"/>
    <property type="match status" value="1"/>
</dbReference>
<reference evidence="1 2" key="1">
    <citation type="submission" date="2016-02" db="EMBL/GenBank/DDBJ databases">
        <title>Genome analysis of coral dinoflagellate symbionts highlights evolutionary adaptations to a symbiotic lifestyle.</title>
        <authorList>
            <person name="Aranda M."/>
            <person name="Li Y."/>
            <person name="Liew Y.J."/>
            <person name="Baumgarten S."/>
            <person name="Simakov O."/>
            <person name="Wilson M."/>
            <person name="Piel J."/>
            <person name="Ashoor H."/>
            <person name="Bougouffa S."/>
            <person name="Bajic V.B."/>
            <person name="Ryu T."/>
            <person name="Ravasi T."/>
            <person name="Bayer T."/>
            <person name="Micklem G."/>
            <person name="Kim H."/>
            <person name="Bhak J."/>
            <person name="Lajeunesse T.C."/>
            <person name="Voolstra C.R."/>
        </authorList>
    </citation>
    <scope>NUCLEOTIDE SEQUENCE [LARGE SCALE GENOMIC DNA]</scope>
    <source>
        <strain evidence="1 2">CCMP2467</strain>
    </source>
</reference>
<dbReference type="Proteomes" id="UP000186817">
    <property type="component" value="Unassembled WGS sequence"/>
</dbReference>
<name>A0A1Q9BV42_SYMMI</name>
<dbReference type="AlphaFoldDB" id="A0A1Q9BV42"/>
<gene>
    <name evidence="1" type="ORF">AK812_SmicGene45901</name>
</gene>